<organism evidence="2 3">
    <name type="scientific">Zizania palustris</name>
    <name type="common">Northern wild rice</name>
    <dbReference type="NCBI Taxonomy" id="103762"/>
    <lineage>
        <taxon>Eukaryota</taxon>
        <taxon>Viridiplantae</taxon>
        <taxon>Streptophyta</taxon>
        <taxon>Embryophyta</taxon>
        <taxon>Tracheophyta</taxon>
        <taxon>Spermatophyta</taxon>
        <taxon>Magnoliopsida</taxon>
        <taxon>Liliopsida</taxon>
        <taxon>Poales</taxon>
        <taxon>Poaceae</taxon>
        <taxon>BOP clade</taxon>
        <taxon>Oryzoideae</taxon>
        <taxon>Oryzeae</taxon>
        <taxon>Zizaniinae</taxon>
        <taxon>Zizania</taxon>
    </lineage>
</organism>
<keyword evidence="1" id="KW-0812">Transmembrane</keyword>
<gene>
    <name evidence="2" type="ORF">GUJ93_ZPchr0007g3216</name>
</gene>
<sequence length="117" mass="12814">MLLLAGVIVIVVVEIEIVVVLVIEIEPPGHLRVVAAVLDEGDRHRRRALFAVFAVDDRVEAEVHAAAGDGGEALYFDGGDREVYRFRAAPRRFTAAGKKETDKNARLASYEVMRNAG</sequence>
<evidence type="ECO:0000313" key="2">
    <source>
        <dbReference type="EMBL" id="KAG8077798.1"/>
    </source>
</evidence>
<keyword evidence="1" id="KW-0472">Membrane</keyword>
<feature type="transmembrane region" description="Helical" evidence="1">
    <location>
        <begin position="6"/>
        <end position="23"/>
    </location>
</feature>
<name>A0A8J5TC02_ZIZPA</name>
<reference evidence="2" key="1">
    <citation type="journal article" date="2021" name="bioRxiv">
        <title>Whole Genome Assembly and Annotation of Northern Wild Rice, Zizania palustris L., Supports a Whole Genome Duplication in the Zizania Genus.</title>
        <authorList>
            <person name="Haas M."/>
            <person name="Kono T."/>
            <person name="Macchietto M."/>
            <person name="Millas R."/>
            <person name="McGilp L."/>
            <person name="Shao M."/>
            <person name="Duquette J."/>
            <person name="Hirsch C.N."/>
            <person name="Kimball J."/>
        </authorList>
    </citation>
    <scope>NUCLEOTIDE SEQUENCE</scope>
    <source>
        <tissue evidence="2">Fresh leaf tissue</tissue>
    </source>
</reference>
<dbReference type="Proteomes" id="UP000729402">
    <property type="component" value="Unassembled WGS sequence"/>
</dbReference>
<dbReference type="AlphaFoldDB" id="A0A8J5TC02"/>
<proteinExistence type="predicted"/>
<reference evidence="2" key="2">
    <citation type="submission" date="2021-02" db="EMBL/GenBank/DDBJ databases">
        <authorList>
            <person name="Kimball J.A."/>
            <person name="Haas M.W."/>
            <person name="Macchietto M."/>
            <person name="Kono T."/>
            <person name="Duquette J."/>
            <person name="Shao M."/>
        </authorList>
    </citation>
    <scope>NUCLEOTIDE SEQUENCE</scope>
    <source>
        <tissue evidence="2">Fresh leaf tissue</tissue>
    </source>
</reference>
<protein>
    <submittedName>
        <fullName evidence="2">Uncharacterized protein</fullName>
    </submittedName>
</protein>
<evidence type="ECO:0000313" key="3">
    <source>
        <dbReference type="Proteomes" id="UP000729402"/>
    </source>
</evidence>
<keyword evidence="1" id="KW-1133">Transmembrane helix</keyword>
<accession>A0A8J5TC02</accession>
<dbReference type="EMBL" id="JAAALK010000282">
    <property type="protein sequence ID" value="KAG8077798.1"/>
    <property type="molecule type" value="Genomic_DNA"/>
</dbReference>
<comment type="caution">
    <text evidence="2">The sequence shown here is derived from an EMBL/GenBank/DDBJ whole genome shotgun (WGS) entry which is preliminary data.</text>
</comment>
<evidence type="ECO:0000256" key="1">
    <source>
        <dbReference type="SAM" id="Phobius"/>
    </source>
</evidence>
<keyword evidence="3" id="KW-1185">Reference proteome</keyword>